<sequence length="400" mass="42663">MLDDPAVREFLRPRVNTVVFAPFALCLFIVSWSTLHLNLDVPPAAMPVCAALTTFPVLFAWVNPVLGWSVCILAAQAIGVLADPVPDWRWSMQVTTIIALMVLTAMVCLRGQLRAIPLVWVATIAAFFYAAPPLERAGWAVGMTALVLVCWLLRVLWRSRRQLVRETQLKEEAAEHSLLLEERARIARDLHDVVAHRMSVVVVQAQTAQYRLPGLPVAAVSEFDAIADVGREALQEVRQMLGVLRVEGEDAPQAPNPTIADIDRLITATRGTGTEVTAHVEVDPDTVGDATSLTTFRIVQESLANITRHAPGADADVAVLGAGDAVRVSVTNSASTGENAGLPAGAGLGIRGMAERAQAVGGTLTATPTADGGFGVHAVLPRSADVRRGAVTATDPAVRR</sequence>
<evidence type="ECO:0000256" key="1">
    <source>
        <dbReference type="ARBA" id="ARBA00000085"/>
    </source>
</evidence>
<feature type="domain" description="Signal transduction histidine kinase subgroup 3 dimerisation and phosphoacceptor" evidence="10">
    <location>
        <begin position="182"/>
        <end position="247"/>
    </location>
</feature>
<dbReference type="EC" id="2.7.13.3" evidence="2"/>
<dbReference type="PANTHER" id="PTHR24421">
    <property type="entry name" value="NITRATE/NITRITE SENSOR PROTEIN NARX-RELATED"/>
    <property type="match status" value="1"/>
</dbReference>
<dbReference type="Proteomes" id="UP000186218">
    <property type="component" value="Unassembled WGS sequence"/>
</dbReference>
<evidence type="ECO:0000256" key="9">
    <source>
        <dbReference type="SAM" id="Phobius"/>
    </source>
</evidence>
<dbReference type="CDD" id="cd16917">
    <property type="entry name" value="HATPase_UhpB-NarQ-NarX-like"/>
    <property type="match status" value="1"/>
</dbReference>
<keyword evidence="9" id="KW-0472">Membrane</keyword>
<evidence type="ECO:0000256" key="6">
    <source>
        <dbReference type="ARBA" id="ARBA00022777"/>
    </source>
</evidence>
<evidence type="ECO:0000256" key="4">
    <source>
        <dbReference type="ARBA" id="ARBA00022679"/>
    </source>
</evidence>
<dbReference type="OrthoDB" id="227596at2"/>
<keyword evidence="12" id="KW-1185">Reference proteome</keyword>
<keyword evidence="6 11" id="KW-0418">Kinase</keyword>
<dbReference type="STRING" id="1344003.SAMN05445060_2470"/>
<dbReference type="GO" id="GO:0016020">
    <property type="term" value="C:membrane"/>
    <property type="evidence" value="ECO:0007669"/>
    <property type="project" value="InterPro"/>
</dbReference>
<evidence type="ECO:0000256" key="5">
    <source>
        <dbReference type="ARBA" id="ARBA00022741"/>
    </source>
</evidence>
<comment type="catalytic activity">
    <reaction evidence="1">
        <text>ATP + protein L-histidine = ADP + protein N-phospho-L-histidine.</text>
        <dbReference type="EC" id="2.7.13.3"/>
    </reaction>
</comment>
<keyword evidence="3" id="KW-0597">Phosphoprotein</keyword>
<dbReference type="EMBL" id="FTNT01000007">
    <property type="protein sequence ID" value="SIS07283.1"/>
    <property type="molecule type" value="Genomic_DNA"/>
</dbReference>
<evidence type="ECO:0000259" key="10">
    <source>
        <dbReference type="Pfam" id="PF07730"/>
    </source>
</evidence>
<dbReference type="Pfam" id="PF07730">
    <property type="entry name" value="HisKA_3"/>
    <property type="match status" value="1"/>
</dbReference>
<dbReference type="InterPro" id="IPR036890">
    <property type="entry name" value="HATPase_C_sf"/>
</dbReference>
<feature type="transmembrane region" description="Helical" evidence="9">
    <location>
        <begin position="51"/>
        <end position="78"/>
    </location>
</feature>
<evidence type="ECO:0000313" key="11">
    <source>
        <dbReference type="EMBL" id="SIS07283.1"/>
    </source>
</evidence>
<evidence type="ECO:0000256" key="2">
    <source>
        <dbReference type="ARBA" id="ARBA00012438"/>
    </source>
</evidence>
<evidence type="ECO:0000256" key="7">
    <source>
        <dbReference type="ARBA" id="ARBA00022840"/>
    </source>
</evidence>
<proteinExistence type="predicted"/>
<evidence type="ECO:0000256" key="8">
    <source>
        <dbReference type="ARBA" id="ARBA00023012"/>
    </source>
</evidence>
<dbReference type="PANTHER" id="PTHR24421:SF10">
    <property type="entry name" value="NITRATE_NITRITE SENSOR PROTEIN NARQ"/>
    <property type="match status" value="1"/>
</dbReference>
<feature type="transmembrane region" description="Helical" evidence="9">
    <location>
        <begin position="137"/>
        <end position="157"/>
    </location>
</feature>
<dbReference type="GO" id="GO:0005524">
    <property type="term" value="F:ATP binding"/>
    <property type="evidence" value="ECO:0007669"/>
    <property type="project" value="UniProtKB-KW"/>
</dbReference>
<keyword evidence="9" id="KW-0812">Transmembrane</keyword>
<protein>
    <recommendedName>
        <fullName evidence="2">histidine kinase</fullName>
        <ecNumber evidence="2">2.7.13.3</ecNumber>
    </recommendedName>
</protein>
<dbReference type="RefSeq" id="WP_159441856.1">
    <property type="nucleotide sequence ID" value="NZ_FTNT01000007.1"/>
</dbReference>
<evidence type="ECO:0000313" key="12">
    <source>
        <dbReference type="Proteomes" id="UP000186218"/>
    </source>
</evidence>
<accession>A0A1N7G3V2</accession>
<organism evidence="11 12">
    <name type="scientific">Williamsia sterculiae</name>
    <dbReference type="NCBI Taxonomy" id="1344003"/>
    <lineage>
        <taxon>Bacteria</taxon>
        <taxon>Bacillati</taxon>
        <taxon>Actinomycetota</taxon>
        <taxon>Actinomycetes</taxon>
        <taxon>Mycobacteriales</taxon>
        <taxon>Nocardiaceae</taxon>
        <taxon>Williamsia</taxon>
    </lineage>
</organism>
<dbReference type="Gene3D" id="3.30.565.10">
    <property type="entry name" value="Histidine kinase-like ATPase, C-terminal domain"/>
    <property type="match status" value="1"/>
</dbReference>
<dbReference type="SUPFAM" id="SSF55874">
    <property type="entry name" value="ATPase domain of HSP90 chaperone/DNA topoisomerase II/histidine kinase"/>
    <property type="match status" value="1"/>
</dbReference>
<feature type="transmembrane region" description="Helical" evidence="9">
    <location>
        <begin position="20"/>
        <end position="39"/>
    </location>
</feature>
<keyword evidence="9" id="KW-1133">Transmembrane helix</keyword>
<feature type="transmembrane region" description="Helical" evidence="9">
    <location>
        <begin position="90"/>
        <end position="108"/>
    </location>
</feature>
<keyword evidence="8" id="KW-0902">Two-component regulatory system</keyword>
<dbReference type="GO" id="GO:0046983">
    <property type="term" value="F:protein dimerization activity"/>
    <property type="evidence" value="ECO:0007669"/>
    <property type="project" value="InterPro"/>
</dbReference>
<dbReference type="Gene3D" id="1.20.5.1930">
    <property type="match status" value="1"/>
</dbReference>
<keyword evidence="5" id="KW-0547">Nucleotide-binding</keyword>
<evidence type="ECO:0000256" key="3">
    <source>
        <dbReference type="ARBA" id="ARBA00022553"/>
    </source>
</evidence>
<keyword evidence="7" id="KW-0067">ATP-binding</keyword>
<reference evidence="11 12" key="1">
    <citation type="submission" date="2017-01" db="EMBL/GenBank/DDBJ databases">
        <authorList>
            <person name="Mah S.A."/>
            <person name="Swanson W.J."/>
            <person name="Moy G.W."/>
            <person name="Vacquier V.D."/>
        </authorList>
    </citation>
    <scope>NUCLEOTIDE SEQUENCE [LARGE SCALE GENOMIC DNA]</scope>
    <source>
        <strain evidence="11 12">CPCC 203464</strain>
    </source>
</reference>
<gene>
    <name evidence="11" type="ORF">SAMN05445060_2470</name>
</gene>
<keyword evidence="4" id="KW-0808">Transferase</keyword>
<dbReference type="InterPro" id="IPR050482">
    <property type="entry name" value="Sensor_HK_TwoCompSys"/>
</dbReference>
<dbReference type="AlphaFoldDB" id="A0A1N7G3V2"/>
<dbReference type="GO" id="GO:0000155">
    <property type="term" value="F:phosphorelay sensor kinase activity"/>
    <property type="evidence" value="ECO:0007669"/>
    <property type="project" value="InterPro"/>
</dbReference>
<name>A0A1N7G3V2_9NOCA</name>
<feature type="transmembrane region" description="Helical" evidence="9">
    <location>
        <begin position="115"/>
        <end position="131"/>
    </location>
</feature>
<dbReference type="InterPro" id="IPR011712">
    <property type="entry name" value="Sig_transdc_His_kin_sub3_dim/P"/>
</dbReference>